<dbReference type="InterPro" id="IPR052353">
    <property type="entry name" value="Benzoxazolinone_Detox_Enz"/>
</dbReference>
<dbReference type="GO" id="GO:0030151">
    <property type="term" value="F:molybdenum ion binding"/>
    <property type="evidence" value="ECO:0007669"/>
    <property type="project" value="InterPro"/>
</dbReference>
<dbReference type="PANTHER" id="PTHR30212:SF2">
    <property type="entry name" value="PROTEIN YIIM"/>
    <property type="match status" value="1"/>
</dbReference>
<dbReference type="EMBL" id="CP000153">
    <property type="protein sequence ID" value="ABB43827.1"/>
    <property type="molecule type" value="Genomic_DNA"/>
</dbReference>
<evidence type="ECO:0000259" key="1">
    <source>
        <dbReference type="PROSITE" id="PS51340"/>
    </source>
</evidence>
<keyword evidence="3" id="KW-1185">Reference proteome</keyword>
<dbReference type="AlphaFoldDB" id="Q30T54"/>
<protein>
    <submittedName>
        <fullName evidence="2">MOSC</fullName>
    </submittedName>
</protein>
<dbReference type="PROSITE" id="PS51340">
    <property type="entry name" value="MOSC"/>
    <property type="match status" value="1"/>
</dbReference>
<dbReference type="Proteomes" id="UP000002714">
    <property type="component" value="Chromosome"/>
</dbReference>
<dbReference type="InterPro" id="IPR005302">
    <property type="entry name" value="MoCF_Sase_C"/>
</dbReference>
<dbReference type="Pfam" id="PF03473">
    <property type="entry name" value="MOSC"/>
    <property type="match status" value="1"/>
</dbReference>
<dbReference type="SUPFAM" id="SSF50800">
    <property type="entry name" value="PK beta-barrel domain-like"/>
    <property type="match status" value="1"/>
</dbReference>
<accession>Q30T54</accession>
<evidence type="ECO:0000313" key="2">
    <source>
        <dbReference type="EMBL" id="ABB43827.1"/>
    </source>
</evidence>
<name>Q30T54_SULDN</name>
<dbReference type="eggNOG" id="COG2258">
    <property type="taxonomic scope" value="Bacteria"/>
</dbReference>
<dbReference type="PANTHER" id="PTHR30212">
    <property type="entry name" value="PROTEIN YIIM"/>
    <property type="match status" value="1"/>
</dbReference>
<gene>
    <name evidence="2" type="ordered locus">Suden_0548</name>
</gene>
<dbReference type="GO" id="GO:0030170">
    <property type="term" value="F:pyridoxal phosphate binding"/>
    <property type="evidence" value="ECO:0007669"/>
    <property type="project" value="InterPro"/>
</dbReference>
<feature type="domain" description="MOSC" evidence="1">
    <location>
        <begin position="36"/>
        <end position="171"/>
    </location>
</feature>
<dbReference type="KEGG" id="tdn:Suden_0548"/>
<sequence>MKSSVVSIQIGKVNAYGNKESSEFLQKYWESASFKEVVESTVFVSKYGIVGDEVADKVHHGGLEKAVFANSYENYKEWAEFLHVDELPFGALAENLTISGLHESSVYLGDTHKIGSTLLQVSQARKPCYKIAKRWNNKKFTNEIYITGLTGWYYRVLQEGEIIAGDEVVLQSRDENQVSILDANMAFANPIQHRDILEKILSIDSIAPNYRSSIEKRILGEFALEYMRVD</sequence>
<dbReference type="HOGENOM" id="CLU_082566_1_0_7"/>
<dbReference type="InterPro" id="IPR011037">
    <property type="entry name" value="Pyrv_Knase-like_insert_dom_sf"/>
</dbReference>
<dbReference type="GO" id="GO:0003824">
    <property type="term" value="F:catalytic activity"/>
    <property type="evidence" value="ECO:0007669"/>
    <property type="project" value="InterPro"/>
</dbReference>
<dbReference type="RefSeq" id="WP_011372181.1">
    <property type="nucleotide sequence ID" value="NC_007575.1"/>
</dbReference>
<organism evidence="2 3">
    <name type="scientific">Sulfurimonas denitrificans (strain ATCC 33889 / DSM 1251)</name>
    <name type="common">Thiomicrospira denitrificans (strain ATCC 33889 / DSM 1251)</name>
    <dbReference type="NCBI Taxonomy" id="326298"/>
    <lineage>
        <taxon>Bacteria</taxon>
        <taxon>Pseudomonadati</taxon>
        <taxon>Campylobacterota</taxon>
        <taxon>Epsilonproteobacteria</taxon>
        <taxon>Campylobacterales</taxon>
        <taxon>Sulfurimonadaceae</taxon>
        <taxon>Sulfurimonas</taxon>
    </lineage>
</organism>
<reference evidence="2 3" key="1">
    <citation type="journal article" date="2008" name="Appl. Environ. Microbiol.">
        <title>Genome of the epsilonproteobacterial chemolithoautotroph Sulfurimonas denitrificans.</title>
        <authorList>
            <person name="Sievert S.M."/>
            <person name="Scott K.M."/>
            <person name="Klotz M.G."/>
            <person name="Chain P.S.G."/>
            <person name="Hauser L.J."/>
            <person name="Hemp J."/>
            <person name="Huegler M."/>
            <person name="Land M."/>
            <person name="Lapidus A."/>
            <person name="Larimer F.W."/>
            <person name="Lucas S."/>
            <person name="Malfatti S.A."/>
            <person name="Meyer F."/>
            <person name="Paulsen I.T."/>
            <person name="Ren Q."/>
            <person name="Simon J."/>
            <person name="Bailey K."/>
            <person name="Diaz E."/>
            <person name="Fitzpatrick K.A."/>
            <person name="Glover B."/>
            <person name="Gwatney N."/>
            <person name="Korajkic A."/>
            <person name="Long A."/>
            <person name="Mobberley J.M."/>
            <person name="Pantry S.N."/>
            <person name="Pazder G."/>
            <person name="Peterson S."/>
            <person name="Quintanilla J.D."/>
            <person name="Sprinkle R."/>
            <person name="Stephens J."/>
            <person name="Thomas P."/>
            <person name="Vaughn R."/>
            <person name="Weber M.J."/>
            <person name="Wooten L.L."/>
        </authorList>
    </citation>
    <scope>NUCLEOTIDE SEQUENCE [LARGE SCALE GENOMIC DNA]</scope>
    <source>
        <strain evidence="3">ATCC 33889 / DSM 1251</strain>
    </source>
</reference>
<dbReference type="STRING" id="326298.Suden_0548"/>
<evidence type="ECO:0000313" key="3">
    <source>
        <dbReference type="Proteomes" id="UP000002714"/>
    </source>
</evidence>
<proteinExistence type="predicted"/>
<dbReference type="Gene3D" id="2.40.33.20">
    <property type="entry name" value="PK beta-barrel domain-like"/>
    <property type="match status" value="1"/>
</dbReference>
<dbReference type="OrthoDB" id="9786134at2"/>